<dbReference type="GeneID" id="65537556"/>
<sequence>MFDPEFHNLLLRKRDETVENNPQAISLIVARLELKPDNIVLDATAGTGQLLPYLFKRLTGSGWVDAYDLSCGLLEQAAAAYGSSAKARFILGDVEHDAIFGAYDAIVVFCMLPSFDDPVATVKRMYDDHLMPGGHLVIGFPCSKEEINSLHADMGKKGEPHFLDSAEELASRLTKAGMTVSYTRDDDSAYIITLTK</sequence>
<dbReference type="GO" id="GO:0032259">
    <property type="term" value="P:methylation"/>
    <property type="evidence" value="ECO:0007669"/>
    <property type="project" value="UniProtKB-KW"/>
</dbReference>
<dbReference type="Pfam" id="PF13489">
    <property type="entry name" value="Methyltransf_23"/>
    <property type="match status" value="1"/>
</dbReference>
<accession>A0A1B1SBY3</accession>
<reference evidence="2" key="1">
    <citation type="submission" date="2016-04" db="EMBL/GenBank/DDBJ databases">
        <title>Complete Genome Sequences of Twelve Strains of a Stable Defined Moderately Diverse Mouse Microbiota 2 (sDMDMm2).</title>
        <authorList>
            <person name="Uchimura Y."/>
            <person name="Wyss M."/>
            <person name="Brugiroux S."/>
            <person name="Limenitakis J.P."/>
            <person name="Stecher B."/>
            <person name="McCoy K.D."/>
            <person name="Macpherson A.J."/>
        </authorList>
    </citation>
    <scope>NUCLEOTIDE SEQUENCE [LARGE SCALE GENOMIC DNA]</scope>
    <source>
        <strain evidence="2">YL27</strain>
    </source>
</reference>
<dbReference type="EMBL" id="CP015402">
    <property type="protein sequence ID" value="ANU64332.1"/>
    <property type="molecule type" value="Genomic_DNA"/>
</dbReference>
<keyword evidence="1" id="KW-0808">Transferase</keyword>
<dbReference type="OrthoDB" id="9789123at2"/>
<gene>
    <name evidence="1" type="ORF">A4V02_11805</name>
</gene>
<name>A0A1B1SBY3_9BACT</name>
<dbReference type="STRING" id="1796646.A4V02_11805"/>
<dbReference type="KEGG" id="pary:A4V02_11805"/>
<evidence type="ECO:0000313" key="2">
    <source>
        <dbReference type="Proteomes" id="UP000186351"/>
    </source>
</evidence>
<dbReference type="AlphaFoldDB" id="A0A1B1SBY3"/>
<dbReference type="RefSeq" id="WP_068961614.1">
    <property type="nucleotide sequence ID" value="NZ_CAJTAP010000004.1"/>
</dbReference>
<evidence type="ECO:0000313" key="1">
    <source>
        <dbReference type="EMBL" id="ANU64332.1"/>
    </source>
</evidence>
<proteinExistence type="predicted"/>
<accession>A0A1Z2XGL0</accession>
<dbReference type="GO" id="GO:0008168">
    <property type="term" value="F:methyltransferase activity"/>
    <property type="evidence" value="ECO:0007669"/>
    <property type="project" value="UniProtKB-KW"/>
</dbReference>
<dbReference type="Gene3D" id="3.40.50.150">
    <property type="entry name" value="Vaccinia Virus protein VP39"/>
    <property type="match status" value="1"/>
</dbReference>
<protein>
    <submittedName>
        <fullName evidence="1">SAM-dependent methyltransferase</fullName>
    </submittedName>
</protein>
<dbReference type="SUPFAM" id="SSF53335">
    <property type="entry name" value="S-adenosyl-L-methionine-dependent methyltransferases"/>
    <property type="match status" value="1"/>
</dbReference>
<organism evidence="1 2">
    <name type="scientific">Muribaculum intestinale</name>
    <dbReference type="NCBI Taxonomy" id="1796646"/>
    <lineage>
        <taxon>Bacteria</taxon>
        <taxon>Pseudomonadati</taxon>
        <taxon>Bacteroidota</taxon>
        <taxon>Bacteroidia</taxon>
        <taxon>Bacteroidales</taxon>
        <taxon>Muribaculaceae</taxon>
        <taxon>Muribaculum</taxon>
    </lineage>
</organism>
<dbReference type="Proteomes" id="UP000186351">
    <property type="component" value="Chromosome"/>
</dbReference>
<dbReference type="CDD" id="cd02440">
    <property type="entry name" value="AdoMet_MTases"/>
    <property type="match status" value="1"/>
</dbReference>
<dbReference type="InterPro" id="IPR029063">
    <property type="entry name" value="SAM-dependent_MTases_sf"/>
</dbReference>
<keyword evidence="2" id="KW-1185">Reference proteome</keyword>
<keyword evidence="1" id="KW-0489">Methyltransferase</keyword>